<comment type="subcellular location">
    <subcellularLocation>
        <location evidence="1">Nucleus</location>
    </subcellularLocation>
    <subcellularLocation>
        <location evidence="1">Chromosome</location>
        <location evidence="1">Centromere</location>
        <location evidence="1">Kinetochore</location>
    </subcellularLocation>
</comment>
<keyword evidence="1" id="KW-0498">Mitosis</keyword>
<protein>
    <recommendedName>
        <fullName evidence="1">Kinetochore protein Spc24</fullName>
    </recommendedName>
</protein>
<dbReference type="AlphaFoldDB" id="A0A8X6MQ48"/>
<organism evidence="3 4">
    <name type="scientific">Nephila pilipes</name>
    <name type="common">Giant wood spider</name>
    <name type="synonym">Nephila maculata</name>
    <dbReference type="NCBI Taxonomy" id="299642"/>
    <lineage>
        <taxon>Eukaryota</taxon>
        <taxon>Metazoa</taxon>
        <taxon>Ecdysozoa</taxon>
        <taxon>Arthropoda</taxon>
        <taxon>Chelicerata</taxon>
        <taxon>Arachnida</taxon>
        <taxon>Araneae</taxon>
        <taxon>Araneomorphae</taxon>
        <taxon>Entelegynae</taxon>
        <taxon>Araneoidea</taxon>
        <taxon>Nephilidae</taxon>
        <taxon>Nephila</taxon>
    </lineage>
</organism>
<keyword evidence="1" id="KW-0137">Centromere</keyword>
<feature type="coiled-coil region" evidence="2">
    <location>
        <begin position="44"/>
        <end position="78"/>
    </location>
</feature>
<gene>
    <name evidence="3" type="primary">NCL1_35755</name>
    <name evidence="3" type="ORF">NPIL_108981</name>
</gene>
<proteinExistence type="inferred from homology"/>
<dbReference type="EMBL" id="BMAW01000990">
    <property type="protein sequence ID" value="GFS71910.1"/>
    <property type="molecule type" value="Genomic_DNA"/>
</dbReference>
<keyword evidence="4" id="KW-1185">Reference proteome</keyword>
<comment type="similarity">
    <text evidence="1">Belongs to the SPC24 family.</text>
</comment>
<keyword evidence="1" id="KW-0158">Chromosome</keyword>
<dbReference type="GO" id="GO:0005634">
    <property type="term" value="C:nucleus"/>
    <property type="evidence" value="ECO:0007669"/>
    <property type="project" value="UniProtKB-SubCell"/>
</dbReference>
<sequence length="150" mass="17473">MTETRNNQVFLTEPEEKPTWKNRCIDLLKKVEKNPSTKVVKGKINNLLKEKEAQEEKLKFIEDEIKDVMKELNEMNTGNENKPLNSNILKLYQLITKITFAIESSPTDLQGYVAGNSLETFHFDTTKQSKQFIIDHLWQLMDSQLELGKE</sequence>
<dbReference type="Gene3D" id="3.30.160.570">
    <property type="entry name" value="Ncd80 complex, Spc24 subunit"/>
    <property type="match status" value="1"/>
</dbReference>
<comment type="caution">
    <text evidence="3">The sequence shown here is derived from an EMBL/GenBank/DDBJ whole genome shotgun (WGS) entry which is preliminary data.</text>
</comment>
<evidence type="ECO:0000313" key="4">
    <source>
        <dbReference type="Proteomes" id="UP000887013"/>
    </source>
</evidence>
<keyword evidence="1" id="KW-0131">Cell cycle</keyword>
<keyword evidence="1" id="KW-0132">Cell division</keyword>
<keyword evidence="1" id="KW-0539">Nucleus</keyword>
<evidence type="ECO:0000313" key="3">
    <source>
        <dbReference type="EMBL" id="GFS71910.1"/>
    </source>
</evidence>
<dbReference type="GO" id="GO:0000776">
    <property type="term" value="C:kinetochore"/>
    <property type="evidence" value="ECO:0007669"/>
    <property type="project" value="UniProtKB-KW"/>
</dbReference>
<dbReference type="InterPro" id="IPR013252">
    <property type="entry name" value="Ndc80_Spc24"/>
</dbReference>
<dbReference type="GO" id="GO:0051301">
    <property type="term" value="P:cell division"/>
    <property type="evidence" value="ECO:0007669"/>
    <property type="project" value="UniProtKB-UniRule"/>
</dbReference>
<evidence type="ECO:0000256" key="1">
    <source>
        <dbReference type="RuleBase" id="RU368011"/>
    </source>
</evidence>
<dbReference type="Proteomes" id="UP000887013">
    <property type="component" value="Unassembled WGS sequence"/>
</dbReference>
<keyword evidence="1" id="KW-0995">Kinetochore</keyword>
<reference evidence="3" key="1">
    <citation type="submission" date="2020-08" db="EMBL/GenBank/DDBJ databases">
        <title>Multicomponent nature underlies the extraordinary mechanical properties of spider dragline silk.</title>
        <authorList>
            <person name="Kono N."/>
            <person name="Nakamura H."/>
            <person name="Mori M."/>
            <person name="Yoshida Y."/>
            <person name="Ohtoshi R."/>
            <person name="Malay A.D."/>
            <person name="Moran D.A.P."/>
            <person name="Tomita M."/>
            <person name="Numata K."/>
            <person name="Arakawa K."/>
        </authorList>
    </citation>
    <scope>NUCLEOTIDE SEQUENCE</scope>
</reference>
<accession>A0A8X6MQ48</accession>
<dbReference type="Pfam" id="PF08286">
    <property type="entry name" value="Spc24"/>
    <property type="match status" value="1"/>
</dbReference>
<evidence type="ECO:0000256" key="2">
    <source>
        <dbReference type="SAM" id="Coils"/>
    </source>
</evidence>
<keyword evidence="2" id="KW-0175">Coiled coil</keyword>
<comment type="function">
    <text evidence="1">Acts as a component of the essential kinetochore-associated NDC80 complex, which is required for chromosome segregation and spindle checkpoint activity.</text>
</comment>
<comment type="subunit">
    <text evidence="1">Component of the NDC80 complex.</text>
</comment>
<name>A0A8X6MQ48_NEPPI</name>
<dbReference type="OrthoDB" id="6432863at2759"/>